<dbReference type="OrthoDB" id="5829250at2759"/>
<evidence type="ECO:0000313" key="3">
    <source>
        <dbReference type="Proteomes" id="UP000276991"/>
    </source>
</evidence>
<dbReference type="AlphaFoldDB" id="A0A498SQX9"/>
<keyword evidence="3" id="KW-1185">Reference proteome</keyword>
<sequence>MIVVIHRVAEFWYVSTAITYENYSSSMRYIETVAAIPCRLDNNFEQYVWSPHFEWILDDDGIFNHENVAPNIVYVIWIELLSEPFNLNSNVLTKVTEIVRPAYDQLPIYDAPWVQSEIPVDAELLSVHCLQCRPKDKINPAAKYSGLVICRDMIHQQKQVVLWSVATGIVYFRHERCQNIAIGAWIDFSVRIGRDGVLEAHKLRYSENQMVLTREVKGRAQICQKMKIPENLPGKDWVWVSDVVGNVWIELEHFKKTVADRWDELAGSITRVWFSCDKFHSAVLWKFHSIVEPNEYTETIEGCENIECFADLVIL</sequence>
<protein>
    <recommendedName>
        <fullName evidence="1">DUF7038 domain-containing protein</fullName>
    </recommendedName>
</protein>
<feature type="domain" description="DUF7038" evidence="1">
    <location>
        <begin position="29"/>
        <end position="115"/>
    </location>
</feature>
<evidence type="ECO:0000259" key="1">
    <source>
        <dbReference type="Pfam" id="PF23047"/>
    </source>
</evidence>
<dbReference type="EMBL" id="UPTC01001656">
    <property type="protein sequence ID" value="VBB32323.1"/>
    <property type="molecule type" value="Genomic_DNA"/>
</dbReference>
<dbReference type="Proteomes" id="UP000276991">
    <property type="component" value="Unassembled WGS sequence"/>
</dbReference>
<reference evidence="2 3" key="1">
    <citation type="submission" date="2018-08" db="EMBL/GenBank/DDBJ databases">
        <authorList>
            <person name="Laetsch R D."/>
            <person name="Stevens L."/>
            <person name="Kumar S."/>
            <person name="Blaxter L. M."/>
        </authorList>
    </citation>
    <scope>NUCLEOTIDE SEQUENCE [LARGE SCALE GENOMIC DNA]</scope>
</reference>
<proteinExistence type="predicted"/>
<dbReference type="Pfam" id="PF23047">
    <property type="entry name" value="DUF7038"/>
    <property type="match status" value="1"/>
</dbReference>
<accession>A0A498SQX9</accession>
<dbReference type="InterPro" id="IPR055466">
    <property type="entry name" value="DUF7038"/>
</dbReference>
<organism evidence="2 3">
    <name type="scientific">Acanthocheilonema viteae</name>
    <name type="common">Filarial nematode worm</name>
    <name type="synonym">Dipetalonema viteae</name>
    <dbReference type="NCBI Taxonomy" id="6277"/>
    <lineage>
        <taxon>Eukaryota</taxon>
        <taxon>Metazoa</taxon>
        <taxon>Ecdysozoa</taxon>
        <taxon>Nematoda</taxon>
        <taxon>Chromadorea</taxon>
        <taxon>Rhabditida</taxon>
        <taxon>Spirurina</taxon>
        <taxon>Spiruromorpha</taxon>
        <taxon>Filarioidea</taxon>
        <taxon>Onchocercidae</taxon>
        <taxon>Acanthocheilonema</taxon>
    </lineage>
</organism>
<gene>
    <name evidence="2" type="ORF">NAV_LOCUS7114</name>
</gene>
<name>A0A498SQX9_ACAVI</name>
<evidence type="ECO:0000313" key="2">
    <source>
        <dbReference type="EMBL" id="VBB32323.1"/>
    </source>
</evidence>